<comment type="caution">
    <text evidence="2">The sequence shown here is derived from an EMBL/GenBank/DDBJ whole genome shotgun (WGS) entry which is preliminary data.</text>
</comment>
<evidence type="ECO:0000313" key="3">
    <source>
        <dbReference type="Proteomes" id="UP000435649"/>
    </source>
</evidence>
<proteinExistence type="predicted"/>
<gene>
    <name evidence="2" type="ORF">FYJ85_05245</name>
</gene>
<sequence length="183" mass="19341">MKKFLFAILAGCSLLAAQANADALSILQNTRIKAQQTVSLSNLSNIFLTAARYLGDNRKYPTLSELNLPVRTLANPYHGLGAEQQIPDKITDANSGYAYFGAALNGTGAVAAPTTTPLAFEKPSIRPDGKVAVLFVSGKVQVVDLKAENCAGVIEALKKEVKNPNAAIWDKLAAAAKAIDEAK</sequence>
<dbReference type="RefSeq" id="WP_106054607.1">
    <property type="nucleotide sequence ID" value="NZ_DBFCGB010000231.1"/>
</dbReference>
<accession>A0A844G1T6</accession>
<feature type="chain" id="PRO_5032608593" evidence="1">
    <location>
        <begin position="22"/>
        <end position="183"/>
    </location>
</feature>
<dbReference type="Proteomes" id="UP000435649">
    <property type="component" value="Unassembled WGS sequence"/>
</dbReference>
<evidence type="ECO:0000313" key="2">
    <source>
        <dbReference type="EMBL" id="MST96449.1"/>
    </source>
</evidence>
<feature type="signal peptide" evidence="1">
    <location>
        <begin position="1"/>
        <end position="21"/>
    </location>
</feature>
<protein>
    <submittedName>
        <fullName evidence="2">Uncharacterized protein</fullName>
    </submittedName>
</protein>
<keyword evidence="1" id="KW-0732">Signal</keyword>
<evidence type="ECO:0000256" key="1">
    <source>
        <dbReference type="SAM" id="SignalP"/>
    </source>
</evidence>
<organism evidence="2 3">
    <name type="scientific">Victivallis lenta</name>
    <dbReference type="NCBI Taxonomy" id="2606640"/>
    <lineage>
        <taxon>Bacteria</taxon>
        <taxon>Pseudomonadati</taxon>
        <taxon>Lentisphaerota</taxon>
        <taxon>Lentisphaeria</taxon>
        <taxon>Victivallales</taxon>
        <taxon>Victivallaceae</taxon>
        <taxon>Victivallis</taxon>
    </lineage>
</organism>
<dbReference type="AlphaFoldDB" id="A0A844G1T6"/>
<dbReference type="EMBL" id="VUNS01000004">
    <property type="protein sequence ID" value="MST96449.1"/>
    <property type="molecule type" value="Genomic_DNA"/>
</dbReference>
<reference evidence="2 3" key="1">
    <citation type="submission" date="2019-08" db="EMBL/GenBank/DDBJ databases">
        <title>In-depth cultivation of the pig gut microbiome towards novel bacterial diversity and tailored functional studies.</title>
        <authorList>
            <person name="Wylensek D."/>
            <person name="Hitch T.C.A."/>
            <person name="Clavel T."/>
        </authorList>
    </citation>
    <scope>NUCLEOTIDE SEQUENCE [LARGE SCALE GENOMIC DNA]</scope>
    <source>
        <strain evidence="2 3">BBE-744-WT-12</strain>
    </source>
</reference>
<keyword evidence="3" id="KW-1185">Reference proteome</keyword>
<name>A0A844G1T6_9BACT</name>